<dbReference type="GO" id="GO:0051782">
    <property type="term" value="P:negative regulation of cell division"/>
    <property type="evidence" value="ECO:0007669"/>
    <property type="project" value="TreeGrafter"/>
</dbReference>
<dbReference type="Gene3D" id="3.40.50.300">
    <property type="entry name" value="P-loop containing nucleotide triphosphate hydrolases"/>
    <property type="match status" value="1"/>
</dbReference>
<dbReference type="InterPro" id="IPR002586">
    <property type="entry name" value="CobQ/CobB/MinD/ParA_Nub-bd_dom"/>
</dbReference>
<dbReference type="InterPro" id="IPR027417">
    <property type="entry name" value="P-loop_NTPase"/>
</dbReference>
<dbReference type="PANTHER" id="PTHR43384">
    <property type="entry name" value="SEPTUM SITE-DETERMINING PROTEIN MIND HOMOLOG, CHLOROPLASTIC-RELATED"/>
    <property type="match status" value="1"/>
</dbReference>
<organism evidence="4">
    <name type="scientific">Neodangemannia microcystis</name>
    <dbReference type="NCBI Taxonomy" id="173495"/>
    <lineage>
        <taxon>Eukaryota</taxon>
        <taxon>Viridiplantae</taxon>
        <taxon>Chlorophyta</taxon>
        <taxon>core chlorophytes</taxon>
        <taxon>Ulvophyceae</taxon>
        <taxon>OUU clade</taxon>
        <taxon>Oltmannsiellopsidales</taxon>
        <taxon>Oltmannsiellopsidaceae</taxon>
        <taxon>Neodangemannia</taxon>
    </lineage>
</organism>
<dbReference type="RefSeq" id="YP_009367769.1">
    <property type="nucleotide sequence ID" value="NC_034713.1"/>
</dbReference>
<dbReference type="GO" id="GO:0005829">
    <property type="term" value="C:cytosol"/>
    <property type="evidence" value="ECO:0007669"/>
    <property type="project" value="TreeGrafter"/>
</dbReference>
<dbReference type="AlphaFoldDB" id="A0A1W6EHC1"/>
<keyword evidence="1" id="KW-0547">Nucleotide-binding</keyword>
<dbReference type="SUPFAM" id="SSF52540">
    <property type="entry name" value="P-loop containing nucleoside triphosphate hydrolases"/>
    <property type="match status" value="1"/>
</dbReference>
<dbReference type="GeneID" id="32884332"/>
<dbReference type="InterPro" id="IPR050625">
    <property type="entry name" value="ParA/MinD_ATPase"/>
</dbReference>
<dbReference type="PANTHER" id="PTHR43384:SF6">
    <property type="entry name" value="SEPTUM SITE-DETERMINING PROTEIN MIND HOMOLOG, CHLOROPLASTIC"/>
    <property type="match status" value="1"/>
</dbReference>
<proteinExistence type="predicted"/>
<name>A0A1W6EHC1_9CHLO</name>
<gene>
    <name evidence="4" type="primary">minDa</name>
</gene>
<dbReference type="GO" id="GO:0016887">
    <property type="term" value="F:ATP hydrolysis activity"/>
    <property type="evidence" value="ECO:0007669"/>
    <property type="project" value="TreeGrafter"/>
</dbReference>
<evidence type="ECO:0000256" key="1">
    <source>
        <dbReference type="ARBA" id="ARBA00022741"/>
    </source>
</evidence>
<dbReference type="Pfam" id="PF01656">
    <property type="entry name" value="CbiA"/>
    <property type="match status" value="1"/>
</dbReference>
<sequence length="126" mass="14329">MIINITCINTINKKQYIDKFIKTNQCKPRMRTYPERVLYPQYPRFVRKRGTCVPPSSLYKGYTISDFKLNCTNSQNIESTPENSRVIVVTSGKGGVGKTTATANLGMSIARLGHRVVLLDARHWFT</sequence>
<evidence type="ECO:0000313" key="4">
    <source>
        <dbReference type="EMBL" id="ARK14814.1"/>
    </source>
</evidence>
<accession>A0A1W6EHC1</accession>
<geneLocation type="chloroplast" evidence="4"/>
<dbReference type="GO" id="GO:0009898">
    <property type="term" value="C:cytoplasmic side of plasma membrane"/>
    <property type="evidence" value="ECO:0007669"/>
    <property type="project" value="TreeGrafter"/>
</dbReference>
<reference evidence="4" key="1">
    <citation type="journal article" date="2017" name="Sci. Rep.">
        <title>Divergent copies of the large inverted repeat in the chloroplast genomes of ulvophycean green algae.</title>
        <authorList>
            <person name="Turmel M."/>
            <person name="Otis C."/>
            <person name="Lemieux C."/>
        </authorList>
    </citation>
    <scope>NUCLEOTIDE SEQUENCE</scope>
</reference>
<dbReference type="EMBL" id="KY407660">
    <property type="protein sequence ID" value="ARK14814.1"/>
    <property type="molecule type" value="Genomic_DNA"/>
</dbReference>
<evidence type="ECO:0000256" key="2">
    <source>
        <dbReference type="ARBA" id="ARBA00022840"/>
    </source>
</evidence>
<feature type="domain" description="CobQ/CobB/MinD/ParA nucleotide binding" evidence="3">
    <location>
        <begin position="87"/>
        <end position="121"/>
    </location>
</feature>
<keyword evidence="2" id="KW-0067">ATP-binding</keyword>
<protein>
    <submittedName>
        <fullName evidence="4">Septum site-determining protein</fullName>
    </submittedName>
</protein>
<dbReference type="GO" id="GO:0005524">
    <property type="term" value="F:ATP binding"/>
    <property type="evidence" value="ECO:0007669"/>
    <property type="project" value="UniProtKB-KW"/>
</dbReference>
<keyword evidence="4" id="KW-0150">Chloroplast</keyword>
<evidence type="ECO:0000259" key="3">
    <source>
        <dbReference type="Pfam" id="PF01656"/>
    </source>
</evidence>
<keyword evidence="4" id="KW-0934">Plastid</keyword>